<sequence length="146" mass="14894">MEIGTEISRKIRVRPASAGAGHGGQAVARSNGAGGPGLQRLLRAGRLRRSAGAAVGSGDSSGPVRGTWAAAAAAAAGSAARGAASPPPPPGCAGRLFHCRGFHRHLCCFFFFFSLSLPQSAIKGKLQELGAYVGKSILILRLHILL</sequence>
<reference evidence="2" key="8">
    <citation type="journal article" date="2005" name="Science">
        <title>Antisense Transcription in the Mammalian Transcriptome.</title>
        <authorList>
            <consortium name="RIKEN Genome Exploration Research Group and Genome Science Group (Genome Network Project Core Group) and the FANTOM Consortium"/>
        </authorList>
    </citation>
    <scope>NUCLEOTIDE SEQUENCE</scope>
    <source>
        <strain evidence="2">C57BL/6J</strain>
        <tissue evidence="2">Gall bladder</tissue>
    </source>
</reference>
<dbReference type="AlphaFoldDB" id="Q3UN96"/>
<evidence type="ECO:0000313" key="2">
    <source>
        <dbReference type="EMBL" id="BAE25851.1"/>
    </source>
</evidence>
<proteinExistence type="evidence at transcript level"/>
<reference evidence="2" key="3">
    <citation type="journal article" date="2000" name="Genome Res.">
        <title>RIKEN integrated sequence analysis (RISA) system--384-format sequencing pipeline with 384 multicapillary sequencer.</title>
        <authorList>
            <person name="Shibata K."/>
            <person name="Itoh M."/>
            <person name="Aizawa K."/>
            <person name="Nagaoka S."/>
            <person name="Sasaki N."/>
            <person name="Carninci P."/>
            <person name="Konno H."/>
            <person name="Akiyama J."/>
            <person name="Nishi K."/>
            <person name="Kitsunai T."/>
            <person name="Tashiro H."/>
            <person name="Itoh M."/>
            <person name="Sumi N."/>
            <person name="Ishii Y."/>
            <person name="Nakamura S."/>
            <person name="Hazama M."/>
            <person name="Nishine T."/>
            <person name="Harada A."/>
            <person name="Yamamoto R."/>
            <person name="Matsumoto H."/>
            <person name="Sakaguchi S."/>
            <person name="Ikegami T."/>
            <person name="Kashiwagi K."/>
            <person name="Fujiwake S."/>
            <person name="Inoue K."/>
            <person name="Togawa Y."/>
            <person name="Izawa M."/>
            <person name="Ohara E."/>
            <person name="Watahiki M."/>
            <person name="Yoneda Y."/>
            <person name="Ishikawa T."/>
            <person name="Ozawa K."/>
            <person name="Tanaka T."/>
            <person name="Matsuura S."/>
            <person name="Kawai J."/>
            <person name="Okazaki Y."/>
            <person name="Muramatsu M."/>
            <person name="Inoue Y."/>
            <person name="Kira A."/>
            <person name="Hayashizaki Y."/>
        </authorList>
    </citation>
    <scope>NUCLEOTIDE SEQUENCE</scope>
    <source>
        <strain evidence="2">C57BL/6J</strain>
        <tissue evidence="2">Gall bladder</tissue>
    </source>
</reference>
<protein>
    <submittedName>
        <fullName evidence="2">Uncharacterized protein</fullName>
    </submittedName>
</protein>
<name>Q3UN96_MOUSE</name>
<dbReference type="EMBL" id="AK144364">
    <property type="protein sequence ID" value="BAE25851.1"/>
    <property type="molecule type" value="mRNA"/>
</dbReference>
<reference evidence="2" key="5">
    <citation type="journal article" date="2002" name="Nature">
        <title>Analysis of the mouse transcriptome based on functional annotation of 60,770 full-length cDNAs.</title>
        <authorList>
            <consortium name="The FANTOM Consortium and the RIKEN Genome Exploration Research Group Phase I and II Team"/>
        </authorList>
    </citation>
    <scope>NUCLEOTIDE SEQUENCE</scope>
    <source>
        <strain evidence="2">C57BL/6J</strain>
        <tissue evidence="2">Gall bladder</tissue>
    </source>
</reference>
<reference evidence="2" key="4">
    <citation type="journal article" date="2001" name="Nature">
        <title>Functional annotation of a full-length mouse cDNA collection.</title>
        <authorList>
            <consortium name="The RIKEN Genome Exploration Research Group Phase II Team and the FANTOM Consortium"/>
        </authorList>
    </citation>
    <scope>NUCLEOTIDE SEQUENCE</scope>
    <source>
        <strain evidence="2">C57BL/6J</strain>
        <tissue evidence="2">Gall bladder</tissue>
    </source>
</reference>
<evidence type="ECO:0000256" key="1">
    <source>
        <dbReference type="SAM" id="MobiDB-lite"/>
    </source>
</evidence>
<organism evidence="2">
    <name type="scientific">Mus musculus</name>
    <name type="common">Mouse</name>
    <dbReference type="NCBI Taxonomy" id="10090"/>
    <lineage>
        <taxon>Eukaryota</taxon>
        <taxon>Metazoa</taxon>
        <taxon>Chordata</taxon>
        <taxon>Craniata</taxon>
        <taxon>Vertebrata</taxon>
        <taxon>Euteleostomi</taxon>
        <taxon>Mammalia</taxon>
        <taxon>Eutheria</taxon>
        <taxon>Euarchontoglires</taxon>
        <taxon>Glires</taxon>
        <taxon>Rodentia</taxon>
        <taxon>Myomorpha</taxon>
        <taxon>Muroidea</taxon>
        <taxon>Muridae</taxon>
        <taxon>Murinae</taxon>
        <taxon>Mus</taxon>
        <taxon>Mus</taxon>
    </lineage>
</organism>
<accession>Q3UN96</accession>
<reference evidence="2" key="7">
    <citation type="journal article" date="2005" name="Science">
        <title>The Transcriptional Landscape of the Mammalian Genome.</title>
        <authorList>
            <consortium name="The FANTOM Consortium"/>
            <consortium name="Riken Genome Exploration Research Group and Genome Science Group (Genome Network Project Core Group)"/>
        </authorList>
    </citation>
    <scope>NUCLEOTIDE SEQUENCE</scope>
    <source>
        <strain evidence="2">C57BL/6J</strain>
        <tissue evidence="2">Gall bladder</tissue>
    </source>
</reference>
<reference evidence="2" key="1">
    <citation type="journal article" date="1999" name="Methods Enzymol.">
        <title>High-efficiency full-length cDNA cloning.</title>
        <authorList>
            <person name="Carninci P."/>
            <person name="Hayashizaki Y."/>
        </authorList>
    </citation>
    <scope>NUCLEOTIDE SEQUENCE</scope>
    <source>
        <strain evidence="2">C57BL/6J</strain>
        <tissue evidence="2">Gall bladder</tissue>
    </source>
</reference>
<reference evidence="2" key="2">
    <citation type="journal article" date="2000" name="Genome Res.">
        <title>Normalization and subtraction of cap-trapper-selected cDNAs to prepare full-length cDNA libraries for rapid discovery of new genes.</title>
        <authorList>
            <person name="Carninci P."/>
            <person name="Shibata Y."/>
            <person name="Hayatsu N."/>
            <person name="Sugahara Y."/>
            <person name="Shibata K."/>
            <person name="Itoh M."/>
            <person name="Konno H."/>
            <person name="Okazaki Y."/>
            <person name="Muramatsu M."/>
            <person name="Hayashizaki Y."/>
        </authorList>
    </citation>
    <scope>NUCLEOTIDE SEQUENCE</scope>
    <source>
        <strain evidence="2">C57BL/6J</strain>
        <tissue evidence="2">Gall bladder</tissue>
    </source>
</reference>
<reference evidence="2" key="6">
    <citation type="submission" date="2004-03" db="EMBL/GenBank/DDBJ databases">
        <authorList>
            <person name="Arakawa T."/>
            <person name="Carninci P."/>
            <person name="Fukuda S."/>
            <person name="Hashizume W."/>
            <person name="Hayashida K."/>
            <person name="Hori F."/>
            <person name="Iida J."/>
            <person name="Imamura K."/>
            <person name="Imotani K."/>
            <person name="Itoh M."/>
            <person name="Kanagawa S."/>
            <person name="Kawai J."/>
            <person name="Kojima M."/>
            <person name="Konno H."/>
            <person name="Murata M."/>
            <person name="Nakamura M."/>
            <person name="Ninomiya N."/>
            <person name="Nishiyori H."/>
            <person name="Nomura K."/>
            <person name="Ohno M."/>
            <person name="Sakazume N."/>
            <person name="Sano H."/>
            <person name="Sasaki D."/>
            <person name="Shibata K."/>
            <person name="Shiraki T."/>
            <person name="Tagami M."/>
            <person name="Tagami Y."/>
            <person name="Waki K."/>
            <person name="Watahiki A."/>
            <person name="Muramatsu M."/>
            <person name="Hayashizaki Y."/>
        </authorList>
    </citation>
    <scope>NUCLEOTIDE SEQUENCE</scope>
    <source>
        <strain evidence="2">C57BL/6J</strain>
        <tissue evidence="2">Gall bladder</tissue>
    </source>
</reference>
<feature type="region of interest" description="Disordered" evidence="1">
    <location>
        <begin position="13"/>
        <end position="38"/>
    </location>
</feature>